<name>A0A6A6LU42_HEVBR</name>
<keyword evidence="2" id="KW-1185">Reference proteome</keyword>
<comment type="caution">
    <text evidence="1">The sequence shown here is derived from an EMBL/GenBank/DDBJ whole genome shotgun (WGS) entry which is preliminary data.</text>
</comment>
<accession>A0A6A6LU42</accession>
<dbReference type="AlphaFoldDB" id="A0A6A6LU42"/>
<protein>
    <submittedName>
        <fullName evidence="1">Uncharacterized protein</fullName>
    </submittedName>
</protein>
<sequence>MEAMVATATAYATLSSEDDDSQEISANVNHLYLAIVDHIADERIRVLEEEIMCIREIKSEFSSNVLRRRYRTSGNRVRSSFTLCRRR</sequence>
<organism evidence="1 2">
    <name type="scientific">Hevea brasiliensis</name>
    <name type="common">Para rubber tree</name>
    <name type="synonym">Siphonia brasiliensis</name>
    <dbReference type="NCBI Taxonomy" id="3981"/>
    <lineage>
        <taxon>Eukaryota</taxon>
        <taxon>Viridiplantae</taxon>
        <taxon>Streptophyta</taxon>
        <taxon>Embryophyta</taxon>
        <taxon>Tracheophyta</taxon>
        <taxon>Spermatophyta</taxon>
        <taxon>Magnoliopsida</taxon>
        <taxon>eudicotyledons</taxon>
        <taxon>Gunneridae</taxon>
        <taxon>Pentapetalae</taxon>
        <taxon>rosids</taxon>
        <taxon>fabids</taxon>
        <taxon>Malpighiales</taxon>
        <taxon>Euphorbiaceae</taxon>
        <taxon>Crotonoideae</taxon>
        <taxon>Micrandreae</taxon>
        <taxon>Hevea</taxon>
    </lineage>
</organism>
<dbReference type="Proteomes" id="UP000467840">
    <property type="component" value="Chromosome 16"/>
</dbReference>
<evidence type="ECO:0000313" key="2">
    <source>
        <dbReference type="Proteomes" id="UP000467840"/>
    </source>
</evidence>
<gene>
    <name evidence="1" type="ORF">GH714_019080</name>
</gene>
<reference evidence="1 2" key="1">
    <citation type="journal article" date="2020" name="Mol. Plant">
        <title>The Chromosome-Based Rubber Tree Genome Provides New Insights into Spurge Genome Evolution and Rubber Biosynthesis.</title>
        <authorList>
            <person name="Liu J."/>
            <person name="Shi C."/>
            <person name="Shi C.C."/>
            <person name="Li W."/>
            <person name="Zhang Q.J."/>
            <person name="Zhang Y."/>
            <person name="Li K."/>
            <person name="Lu H.F."/>
            <person name="Shi C."/>
            <person name="Zhu S.T."/>
            <person name="Xiao Z.Y."/>
            <person name="Nan H."/>
            <person name="Yue Y."/>
            <person name="Zhu X.G."/>
            <person name="Wu Y."/>
            <person name="Hong X.N."/>
            <person name="Fan G.Y."/>
            <person name="Tong Y."/>
            <person name="Zhang D."/>
            <person name="Mao C.L."/>
            <person name="Liu Y.L."/>
            <person name="Hao S.J."/>
            <person name="Liu W.Q."/>
            <person name="Lv M.Q."/>
            <person name="Zhang H.B."/>
            <person name="Liu Y."/>
            <person name="Hu-Tang G.R."/>
            <person name="Wang J.P."/>
            <person name="Wang J.H."/>
            <person name="Sun Y.H."/>
            <person name="Ni S.B."/>
            <person name="Chen W.B."/>
            <person name="Zhang X.C."/>
            <person name="Jiao Y.N."/>
            <person name="Eichler E.E."/>
            <person name="Li G.H."/>
            <person name="Liu X."/>
            <person name="Gao L.Z."/>
        </authorList>
    </citation>
    <scope>NUCLEOTIDE SEQUENCE [LARGE SCALE GENOMIC DNA]</scope>
    <source>
        <strain evidence="2">cv. GT1</strain>
        <tissue evidence="1">Leaf</tissue>
    </source>
</reference>
<dbReference type="EMBL" id="JAAGAX010000009">
    <property type="protein sequence ID" value="KAF2303546.1"/>
    <property type="molecule type" value="Genomic_DNA"/>
</dbReference>
<proteinExistence type="predicted"/>
<evidence type="ECO:0000313" key="1">
    <source>
        <dbReference type="EMBL" id="KAF2303546.1"/>
    </source>
</evidence>